<protein>
    <submittedName>
        <fullName evidence="2">Unannotated protein</fullName>
    </submittedName>
</protein>
<feature type="transmembrane region" description="Helical" evidence="1">
    <location>
        <begin position="90"/>
        <end position="110"/>
    </location>
</feature>
<keyword evidence="1" id="KW-1133">Transmembrane helix</keyword>
<name>A0A6J7EGN9_9ZZZZ</name>
<dbReference type="NCBIfam" id="NF038065">
    <property type="entry name" value="Pr6Pr"/>
    <property type="match status" value="1"/>
</dbReference>
<sequence>MNTKKNAFGAVALVAFLNLLVNIYYEIFEVVPINDAKASLFGHFSHGFAGAPGRVFDLLSYFTIWSQIVVVIAFYALYKNQNRKDRYATLLLPTAIMMITITGIMFYALIYPVSPPKGANVYPSFVSHFVVPVIGVAVWLAFGPRGFMKVKVIPSLFIIPIIWVGLTLVRGIVSKQYPYGVLDVTDIGYMWFFITIIAIIIFGALLGLVYSALDIFRSKASR</sequence>
<keyword evidence="1" id="KW-0812">Transmembrane</keyword>
<feature type="transmembrane region" description="Helical" evidence="1">
    <location>
        <begin position="154"/>
        <end position="173"/>
    </location>
</feature>
<keyword evidence="1" id="KW-0472">Membrane</keyword>
<evidence type="ECO:0000256" key="1">
    <source>
        <dbReference type="SAM" id="Phobius"/>
    </source>
</evidence>
<feature type="transmembrane region" description="Helical" evidence="1">
    <location>
        <begin position="7"/>
        <end position="25"/>
    </location>
</feature>
<accession>A0A6J7EGN9</accession>
<reference evidence="2" key="1">
    <citation type="submission" date="2020-05" db="EMBL/GenBank/DDBJ databases">
        <authorList>
            <person name="Chiriac C."/>
            <person name="Salcher M."/>
            <person name="Ghai R."/>
            <person name="Kavagutti S V."/>
        </authorList>
    </citation>
    <scope>NUCLEOTIDE SEQUENCE</scope>
</reference>
<gene>
    <name evidence="2" type="ORF">UFOPK3461_00897</name>
</gene>
<dbReference type="AlphaFoldDB" id="A0A6J7EGN9"/>
<dbReference type="EMBL" id="CAFBLW010000092">
    <property type="protein sequence ID" value="CAB4880234.1"/>
    <property type="molecule type" value="Genomic_DNA"/>
</dbReference>
<dbReference type="InterPro" id="IPR049713">
    <property type="entry name" value="Pr6Pr-like"/>
</dbReference>
<feature type="transmembrane region" description="Helical" evidence="1">
    <location>
        <begin position="122"/>
        <end position="142"/>
    </location>
</feature>
<feature type="transmembrane region" description="Helical" evidence="1">
    <location>
        <begin position="58"/>
        <end position="78"/>
    </location>
</feature>
<feature type="transmembrane region" description="Helical" evidence="1">
    <location>
        <begin position="189"/>
        <end position="213"/>
    </location>
</feature>
<organism evidence="2">
    <name type="scientific">freshwater metagenome</name>
    <dbReference type="NCBI Taxonomy" id="449393"/>
    <lineage>
        <taxon>unclassified sequences</taxon>
        <taxon>metagenomes</taxon>
        <taxon>ecological metagenomes</taxon>
    </lineage>
</organism>
<evidence type="ECO:0000313" key="2">
    <source>
        <dbReference type="EMBL" id="CAB4880234.1"/>
    </source>
</evidence>
<proteinExistence type="predicted"/>